<organism evidence="1 2">
    <name type="scientific">Alienimonas chondri</name>
    <dbReference type="NCBI Taxonomy" id="2681879"/>
    <lineage>
        <taxon>Bacteria</taxon>
        <taxon>Pseudomonadati</taxon>
        <taxon>Planctomycetota</taxon>
        <taxon>Planctomycetia</taxon>
        <taxon>Planctomycetales</taxon>
        <taxon>Planctomycetaceae</taxon>
        <taxon>Alienimonas</taxon>
    </lineage>
</organism>
<proteinExistence type="predicted"/>
<dbReference type="Proteomes" id="UP000609651">
    <property type="component" value="Unassembled WGS sequence"/>
</dbReference>
<dbReference type="RefSeq" id="WP_171188503.1">
    <property type="nucleotide sequence ID" value="NZ_WTPX01000110.1"/>
</dbReference>
<sequence length="225" mass="24791">MPTSKQKSEGTMIDHETAANNARDATDYIQTCCGTVGSFHGSPDVYQFLKDAAGEMAAATPSTVLPSRYIEHVAYALNMTASNRFLSPPAAIASVYLATRFEFYFRVLSGKLNADGSWISSASQQAAQSAINDHRLSWRRVSSVALAYKIMMLNRTLPVVRYFEMLDRSLYMTPTTVVGPMTVSNLGDRIEFGRHAVSHGHWGDMSAEAVFYGLMTSIVFYSAEQ</sequence>
<dbReference type="EMBL" id="WTPX01000110">
    <property type="protein sequence ID" value="NNJ26962.1"/>
    <property type="molecule type" value="Genomic_DNA"/>
</dbReference>
<protein>
    <submittedName>
        <fullName evidence="1">Uncharacterized protein</fullName>
    </submittedName>
</protein>
<keyword evidence="2" id="KW-1185">Reference proteome</keyword>
<name>A0ABX1VGJ7_9PLAN</name>
<evidence type="ECO:0000313" key="2">
    <source>
        <dbReference type="Proteomes" id="UP000609651"/>
    </source>
</evidence>
<accession>A0ABX1VGJ7</accession>
<reference evidence="1 2" key="1">
    <citation type="journal article" date="2020" name="Syst. Appl. Microbiol.">
        <title>Alienimonas chondri sp. nov., a novel planctomycete isolated from the biofilm of the red alga Chondrus crispus.</title>
        <authorList>
            <person name="Vitorino I."/>
            <person name="Albuquerque L."/>
            <person name="Wiegand S."/>
            <person name="Kallscheuer N."/>
            <person name="da Costa M.S."/>
            <person name="Lobo-da-Cunha A."/>
            <person name="Jogler C."/>
            <person name="Lage O.M."/>
        </authorList>
    </citation>
    <scope>NUCLEOTIDE SEQUENCE [LARGE SCALE GENOMIC DNA]</scope>
    <source>
        <strain evidence="1 2">LzC2</strain>
    </source>
</reference>
<evidence type="ECO:0000313" key="1">
    <source>
        <dbReference type="EMBL" id="NNJ26962.1"/>
    </source>
</evidence>
<comment type="caution">
    <text evidence="1">The sequence shown here is derived from an EMBL/GenBank/DDBJ whole genome shotgun (WGS) entry which is preliminary data.</text>
</comment>
<gene>
    <name evidence="1" type="ORF">LzC2_30590</name>
</gene>